<evidence type="ECO:0000313" key="1">
    <source>
        <dbReference type="EMBL" id="AZS50646.1"/>
    </source>
</evidence>
<reference evidence="2" key="1">
    <citation type="submission" date="2018-06" db="EMBL/GenBank/DDBJ databases">
        <title>Complete genome of Pseudomonas insecticola strain QZS01.</title>
        <authorList>
            <person name="Wang J."/>
            <person name="Su Q."/>
        </authorList>
    </citation>
    <scope>NUCLEOTIDE SEQUENCE [LARGE SCALE GENOMIC DNA]</scope>
    <source>
        <strain evidence="2">QZS01</strain>
    </source>
</reference>
<dbReference type="InterPro" id="IPR046583">
    <property type="entry name" value="DUF6631"/>
</dbReference>
<evidence type="ECO:0000313" key="2">
    <source>
        <dbReference type="Proteomes" id="UP000273143"/>
    </source>
</evidence>
<dbReference type="EMBL" id="CP029822">
    <property type="protein sequence ID" value="AZS50646.1"/>
    <property type="molecule type" value="Genomic_DNA"/>
</dbReference>
<dbReference type="KEGG" id="emo:DM558_07575"/>
<dbReference type="RefSeq" id="WP_127163161.1">
    <property type="nucleotide sequence ID" value="NZ_CP029822.1"/>
</dbReference>
<organism evidence="1 2">
    <name type="scientific">Entomomonas moraniae</name>
    <dbReference type="NCBI Taxonomy" id="2213226"/>
    <lineage>
        <taxon>Bacteria</taxon>
        <taxon>Pseudomonadati</taxon>
        <taxon>Pseudomonadota</taxon>
        <taxon>Gammaproteobacteria</taxon>
        <taxon>Pseudomonadales</taxon>
        <taxon>Pseudomonadaceae</taxon>
        <taxon>Entomomonas</taxon>
    </lineage>
</organism>
<sequence length="204" mass="23105">MAKKRSSSVKKNDVHELEILFPERSVEIAGRLITIKEYSFLEALRLLSVAEPIINALKQKYTDIPGFEEAQDLLLKHKAEVAFLVSQSCNLTAQDISQLTEEEGVVLLGVWWEVNKHGLFEFFKEPSSNTTNKNNHAWTNNITYLLKNGFSLNDTKQLTIRQLKLYTQSLGESERHKMADDITVVSVGTNGGKETAKIVKDLRK</sequence>
<proteinExistence type="predicted"/>
<name>A0A3Q9JL00_9GAMM</name>
<protein>
    <submittedName>
        <fullName evidence="1">Uncharacterized protein</fullName>
    </submittedName>
</protein>
<dbReference type="Pfam" id="PF20336">
    <property type="entry name" value="DUF6631"/>
    <property type="match status" value="1"/>
</dbReference>
<dbReference type="AlphaFoldDB" id="A0A3Q9JL00"/>
<accession>A0A3Q9JL00</accession>
<dbReference type="Proteomes" id="UP000273143">
    <property type="component" value="Chromosome"/>
</dbReference>
<keyword evidence="2" id="KW-1185">Reference proteome</keyword>
<gene>
    <name evidence="1" type="ORF">DM558_07575</name>
</gene>